<dbReference type="InterPro" id="IPR036291">
    <property type="entry name" value="NAD(P)-bd_dom_sf"/>
</dbReference>
<dbReference type="CDD" id="cd05233">
    <property type="entry name" value="SDR_c"/>
    <property type="match status" value="1"/>
</dbReference>
<dbReference type="SUPFAM" id="SSF51735">
    <property type="entry name" value="NAD(P)-binding Rossmann-fold domains"/>
    <property type="match status" value="1"/>
</dbReference>
<sequence length="247" mass="26652">MISFSGKVGIITGGSSGIGLASAEKFLSLGASVVITGSNLARGQKAKKYLKEKGFSGEFIQMDVRSEKDNEQLIDYVVNKYGRLDFIFANAGILTDNIADKLEYEKWKEVLDVNLNGLFLINRAAIQYWLKNDLSGAIVNCSSICSFVGQHEFPAYCASKGGVKLLTQTLAIDYANKGIRVNAVCPGYIETPLLDEREFDKQKLATLHPIGRLGTPEEVANVVAFLASDAASFVTGASYLVDGGFTA</sequence>
<evidence type="ECO:0000256" key="1">
    <source>
        <dbReference type="ARBA" id="ARBA00006484"/>
    </source>
</evidence>
<name>A0A0G4QBM1_9GAMM</name>
<accession>A0A0G4QBM1</accession>
<dbReference type="FunFam" id="3.40.50.720:FF:000084">
    <property type="entry name" value="Short-chain dehydrogenase reductase"/>
    <property type="match status" value="1"/>
</dbReference>
<dbReference type="InterPro" id="IPR020904">
    <property type="entry name" value="Sc_DH/Rdtase_CS"/>
</dbReference>
<organism evidence="2 3">
    <name type="scientific">Proteus penneri</name>
    <dbReference type="NCBI Taxonomy" id="102862"/>
    <lineage>
        <taxon>Bacteria</taxon>
        <taxon>Pseudomonadati</taxon>
        <taxon>Pseudomonadota</taxon>
        <taxon>Gammaproteobacteria</taxon>
        <taxon>Enterobacterales</taxon>
        <taxon>Morganellaceae</taxon>
        <taxon>Proteus</taxon>
    </lineage>
</organism>
<proteinExistence type="inferred from homology"/>
<dbReference type="PRINTS" id="PR00080">
    <property type="entry name" value="SDRFAMILY"/>
</dbReference>
<dbReference type="PANTHER" id="PTHR42760">
    <property type="entry name" value="SHORT-CHAIN DEHYDROGENASES/REDUCTASES FAMILY MEMBER"/>
    <property type="match status" value="1"/>
</dbReference>
<dbReference type="AlphaFoldDB" id="A0A0G4QBM1"/>
<evidence type="ECO:0000313" key="3">
    <source>
        <dbReference type="Proteomes" id="UP000183920"/>
    </source>
</evidence>
<gene>
    <name evidence="2" type="primary">gdhIV</name>
    <name evidence="2" type="ORF">BN1804_02432</name>
</gene>
<protein>
    <submittedName>
        <fullName evidence="2">Glucose 1-dehydrogenase 4</fullName>
    </submittedName>
</protein>
<dbReference type="Pfam" id="PF13561">
    <property type="entry name" value="adh_short_C2"/>
    <property type="match status" value="1"/>
</dbReference>
<reference evidence="3" key="1">
    <citation type="submission" date="2015-06" db="EMBL/GenBank/DDBJ databases">
        <authorList>
            <person name="Urmite Genomes"/>
        </authorList>
    </citation>
    <scope>NUCLEOTIDE SEQUENCE [LARGE SCALE GENOMIC DNA]</scope>
    <source>
        <strain evidence="3">CSUR P1867</strain>
    </source>
</reference>
<dbReference type="PROSITE" id="PS00061">
    <property type="entry name" value="ADH_SHORT"/>
    <property type="match status" value="1"/>
</dbReference>
<dbReference type="PANTHER" id="PTHR42760:SF124">
    <property type="entry name" value="SHORT-CHAIN DEHYDROGENASE_REDUCTASE"/>
    <property type="match status" value="1"/>
</dbReference>
<evidence type="ECO:0000313" key="2">
    <source>
        <dbReference type="EMBL" id="CRL63332.1"/>
    </source>
</evidence>
<dbReference type="EMBL" id="CVRY01000005">
    <property type="protein sequence ID" value="CRL63332.1"/>
    <property type="molecule type" value="Genomic_DNA"/>
</dbReference>
<dbReference type="PRINTS" id="PR00081">
    <property type="entry name" value="GDHRDH"/>
</dbReference>
<comment type="similarity">
    <text evidence="1">Belongs to the short-chain dehydrogenases/reductases (SDR) family.</text>
</comment>
<dbReference type="Proteomes" id="UP000183920">
    <property type="component" value="Unassembled WGS sequence"/>
</dbReference>
<dbReference type="Gene3D" id="3.40.50.720">
    <property type="entry name" value="NAD(P)-binding Rossmann-like Domain"/>
    <property type="match status" value="1"/>
</dbReference>
<dbReference type="GO" id="GO:0016616">
    <property type="term" value="F:oxidoreductase activity, acting on the CH-OH group of donors, NAD or NADP as acceptor"/>
    <property type="evidence" value="ECO:0007669"/>
    <property type="project" value="TreeGrafter"/>
</dbReference>
<dbReference type="RefSeq" id="WP_072064252.1">
    <property type="nucleotide sequence ID" value="NZ_CVRY01000005.1"/>
</dbReference>
<dbReference type="NCBIfam" id="NF005559">
    <property type="entry name" value="PRK07231.1"/>
    <property type="match status" value="1"/>
</dbReference>
<dbReference type="InterPro" id="IPR002347">
    <property type="entry name" value="SDR_fam"/>
</dbReference>